<evidence type="ECO:0000313" key="3">
    <source>
        <dbReference type="Proteomes" id="UP001057455"/>
    </source>
</evidence>
<evidence type="ECO:0000259" key="1">
    <source>
        <dbReference type="Pfam" id="PF07199"/>
    </source>
</evidence>
<organism evidence="2 3">
    <name type="scientific">Babesia ovis</name>
    <dbReference type="NCBI Taxonomy" id="5869"/>
    <lineage>
        <taxon>Eukaryota</taxon>
        <taxon>Sar</taxon>
        <taxon>Alveolata</taxon>
        <taxon>Apicomplexa</taxon>
        <taxon>Aconoidasida</taxon>
        <taxon>Piroplasmida</taxon>
        <taxon>Babesiidae</taxon>
        <taxon>Babesia</taxon>
    </lineage>
</organism>
<sequence>MAGSMVSSSSKSDLVVASRRGNGLFKVAKWAMGIAAVGGAISGSVFATDVRGEGNLQGSVLLDNPRVLLPKDLKVQIESSRSSPSMSSHIKLYMPLVKERLETLVIQILNYTSEEPGSDIANAVVDAINKSAIVLPRYIAVYLQTFEPGAISRMDWDNFKVEFQIIFAKYVVNAKLGPKPSDTEEARPWMEYYYKTADHIYNSLEEMPNFDN</sequence>
<name>A0A9W5TBE6_BABOV</name>
<reference evidence="2" key="1">
    <citation type="submission" date="2019-12" db="EMBL/GenBank/DDBJ databases">
        <title>Genome sequence of Babesia ovis.</title>
        <authorList>
            <person name="Yamagishi J."/>
            <person name="Sevinc F."/>
            <person name="Xuan X."/>
        </authorList>
    </citation>
    <scope>NUCLEOTIDE SEQUENCE</scope>
    <source>
        <strain evidence="2">Selcuk</strain>
    </source>
</reference>
<keyword evidence="3" id="KW-1185">Reference proteome</keyword>
<accession>A0A9W5TBE6</accession>
<gene>
    <name evidence="2" type="ORF">BaOVIS_019750</name>
</gene>
<dbReference type="Pfam" id="PF07199">
    <property type="entry name" value="DUF1411"/>
    <property type="match status" value="1"/>
</dbReference>
<evidence type="ECO:0000313" key="2">
    <source>
        <dbReference type="EMBL" id="GFE54571.1"/>
    </source>
</evidence>
<feature type="domain" description="DUF1411" evidence="1">
    <location>
        <begin position="72"/>
        <end position="172"/>
    </location>
</feature>
<dbReference type="AlphaFoldDB" id="A0A9W5TBE6"/>
<protein>
    <recommendedName>
        <fullName evidence="1">DUF1411 domain-containing protein</fullName>
    </recommendedName>
</protein>
<comment type="caution">
    <text evidence="2">The sequence shown here is derived from an EMBL/GenBank/DDBJ whole genome shotgun (WGS) entry which is preliminary data.</text>
</comment>
<dbReference type="Proteomes" id="UP001057455">
    <property type="component" value="Unassembled WGS sequence"/>
</dbReference>
<dbReference type="InterPro" id="IPR009850">
    <property type="entry name" value="DUF1411"/>
</dbReference>
<proteinExistence type="predicted"/>
<dbReference type="EMBL" id="BLIY01000016">
    <property type="protein sequence ID" value="GFE54571.1"/>
    <property type="molecule type" value="Genomic_DNA"/>
</dbReference>